<dbReference type="PROSITE" id="PS50048">
    <property type="entry name" value="ZN2_CY6_FUNGAL_2"/>
    <property type="match status" value="1"/>
</dbReference>
<dbReference type="InterPro" id="IPR036864">
    <property type="entry name" value="Zn2-C6_fun-type_DNA-bd_sf"/>
</dbReference>
<name>A0A5C3F4B2_9BASI</name>
<feature type="region of interest" description="Disordered" evidence="6">
    <location>
        <begin position="76"/>
        <end position="120"/>
    </location>
</feature>
<sequence length="891" mass="96472">MPPAPKPLVKPQKACVLCRRSKVKCIHEGGPPCKRCQDTKSECKFRLRADDEDWRERTDDTIHRLEGNVDFLMQHHHQREGSSSGATPGLPGPSHSRMDAFHASTSSPRSPRGIGKQSPFFEGPASNAYVSRPSLLVGRCRALGIRAERRHALSTLASSQPQHPYPPPQQRGQGTPGSTASLVSPRYPSNGERSNSFVGQPDRNIGGNGVQSSATRYLDFDGASGLLSQKEAPMRGLQGQPRVTGPSSSSIRPGPDGQGQLSNSEADQTRPSGIIALAQEPVNYGADLRQTPAEQYLSIAATSPYARPSRYIGREDPRLTVISMGLVDMEIARHLFMLKVVGADILTPRGPGFTSPPYSFARHLQPHSFGFPSYPAGESMTPLIIASILMVSAMHEPSTRHLHDRFRHEAFAALNVDQEICRDSALDPELGIGVEEITGACLAACWLGGRTAFKIARIARWWAVAYLKHFEVRSAQTLGEWMTILPPFRQIDLVEKLRIWLMSYIAEAQQAVMQDVPSLIPDSNPAQYCEGLLNSPKSHDQKGGGGGGVSGSAPTHGGSMAIGSASGPSQALASDRQLVAHARMMSIILAGQEIQRNAKRKIALAKANSPQGLAGRDAVIYEARQLVERWREWLEELNRWRLVTAQHEDLSRPTETSIDLSLLYHLSRSFLASLPLDPELGILDETHLALKHSSNLNDTRLAIAQLRTISTAKHSAVFALRLATRTGTHGFGDRLGYLPNFYHFLLGHAAGLLLTLVKRRSTFLMAKEDEGLLETAEKFIEKYATVIMSHSIFSTGAAKSAAAAAAAAKGEDIVVDMDGAGLHHPRSASHTASAAAATSTAAPPSGPGIPTDNTTTDTQSTGDRHPALSNAQELSRALYHVKVAKSLEEAF</sequence>
<accession>A0A5C3F4B2</accession>
<evidence type="ECO:0000256" key="5">
    <source>
        <dbReference type="ARBA" id="ARBA00023242"/>
    </source>
</evidence>
<dbReference type="GO" id="GO:0008270">
    <property type="term" value="F:zinc ion binding"/>
    <property type="evidence" value="ECO:0007669"/>
    <property type="project" value="InterPro"/>
</dbReference>
<feature type="region of interest" description="Disordered" evidence="6">
    <location>
        <begin position="229"/>
        <end position="268"/>
    </location>
</feature>
<keyword evidence="5" id="KW-0539">Nucleus</keyword>
<keyword evidence="2" id="KW-0805">Transcription regulation</keyword>
<feature type="region of interest" description="Disordered" evidence="6">
    <location>
        <begin position="532"/>
        <end position="568"/>
    </location>
</feature>
<protein>
    <submittedName>
        <fullName evidence="8">Related to conserved hypothetical Ustilaginaceae-specific protein</fullName>
    </submittedName>
</protein>
<feature type="compositionally biased region" description="Low complexity" evidence="6">
    <location>
        <begin position="851"/>
        <end position="861"/>
    </location>
</feature>
<evidence type="ECO:0000256" key="2">
    <source>
        <dbReference type="ARBA" id="ARBA00023015"/>
    </source>
</evidence>
<evidence type="ECO:0000256" key="3">
    <source>
        <dbReference type="ARBA" id="ARBA00023125"/>
    </source>
</evidence>
<dbReference type="CDD" id="cd00067">
    <property type="entry name" value="GAL4"/>
    <property type="match status" value="1"/>
</dbReference>
<evidence type="ECO:0000256" key="4">
    <source>
        <dbReference type="ARBA" id="ARBA00023163"/>
    </source>
</evidence>
<evidence type="ECO:0000259" key="7">
    <source>
        <dbReference type="PROSITE" id="PS50048"/>
    </source>
</evidence>
<proteinExistence type="predicted"/>
<dbReference type="AlphaFoldDB" id="A0A5C3F4B2"/>
<dbReference type="GO" id="GO:0005634">
    <property type="term" value="C:nucleus"/>
    <property type="evidence" value="ECO:0007669"/>
    <property type="project" value="UniProtKB-SubCell"/>
</dbReference>
<dbReference type="Gene3D" id="4.10.240.10">
    <property type="entry name" value="Zn(2)-C6 fungal-type DNA-binding domain"/>
    <property type="match status" value="1"/>
</dbReference>
<dbReference type="PANTHER" id="PTHR31845:SF19">
    <property type="entry name" value="TRANSCRIPTION FACTOR DOMAIN-CONTAINING PROTEIN"/>
    <property type="match status" value="1"/>
</dbReference>
<dbReference type="GO" id="GO:0000976">
    <property type="term" value="F:transcription cis-regulatory region binding"/>
    <property type="evidence" value="ECO:0007669"/>
    <property type="project" value="TreeGrafter"/>
</dbReference>
<gene>
    <name evidence="8" type="ORF">PSFLO_03578</name>
</gene>
<comment type="subcellular location">
    <subcellularLocation>
        <location evidence="1">Nucleus</location>
    </subcellularLocation>
</comment>
<feature type="compositionally biased region" description="Polar residues" evidence="6">
    <location>
        <begin position="259"/>
        <end position="268"/>
    </location>
</feature>
<dbReference type="PANTHER" id="PTHR31845">
    <property type="entry name" value="FINGER DOMAIN PROTEIN, PUTATIVE-RELATED"/>
    <property type="match status" value="1"/>
</dbReference>
<feature type="region of interest" description="Disordered" evidence="6">
    <location>
        <begin position="824"/>
        <end position="867"/>
    </location>
</feature>
<dbReference type="Proteomes" id="UP000323386">
    <property type="component" value="Unassembled WGS sequence"/>
</dbReference>
<dbReference type="GO" id="GO:0000981">
    <property type="term" value="F:DNA-binding transcription factor activity, RNA polymerase II-specific"/>
    <property type="evidence" value="ECO:0007669"/>
    <property type="project" value="InterPro"/>
</dbReference>
<evidence type="ECO:0000256" key="6">
    <source>
        <dbReference type="SAM" id="MobiDB-lite"/>
    </source>
</evidence>
<reference evidence="8 9" key="1">
    <citation type="submission" date="2018-03" db="EMBL/GenBank/DDBJ databases">
        <authorList>
            <person name="Guldener U."/>
        </authorList>
    </citation>
    <scope>NUCLEOTIDE SEQUENCE [LARGE SCALE GENOMIC DNA]</scope>
    <source>
        <strain evidence="8 9">DAOM196992</strain>
    </source>
</reference>
<dbReference type="OrthoDB" id="39175at2759"/>
<dbReference type="SUPFAM" id="SSF57701">
    <property type="entry name" value="Zn2/Cys6 DNA-binding domain"/>
    <property type="match status" value="1"/>
</dbReference>
<dbReference type="InterPro" id="IPR001138">
    <property type="entry name" value="Zn2Cys6_DnaBD"/>
</dbReference>
<dbReference type="EMBL" id="OOIP01000009">
    <property type="protein sequence ID" value="SPO38101.1"/>
    <property type="molecule type" value="Genomic_DNA"/>
</dbReference>
<feature type="domain" description="Zn(2)-C6 fungal-type" evidence="7">
    <location>
        <begin position="14"/>
        <end position="45"/>
    </location>
</feature>
<keyword evidence="4" id="KW-0804">Transcription</keyword>
<dbReference type="PROSITE" id="PS00463">
    <property type="entry name" value="ZN2_CY6_FUNGAL_1"/>
    <property type="match status" value="1"/>
</dbReference>
<feature type="region of interest" description="Disordered" evidence="6">
    <location>
        <begin position="155"/>
        <end position="211"/>
    </location>
</feature>
<dbReference type="InterPro" id="IPR051089">
    <property type="entry name" value="prtT"/>
</dbReference>
<organism evidence="8 9">
    <name type="scientific">Pseudozyma flocculosa</name>
    <dbReference type="NCBI Taxonomy" id="84751"/>
    <lineage>
        <taxon>Eukaryota</taxon>
        <taxon>Fungi</taxon>
        <taxon>Dikarya</taxon>
        <taxon>Basidiomycota</taxon>
        <taxon>Ustilaginomycotina</taxon>
        <taxon>Ustilaginomycetes</taxon>
        <taxon>Ustilaginales</taxon>
        <taxon>Ustilaginaceae</taxon>
        <taxon>Pseudozyma</taxon>
    </lineage>
</organism>
<keyword evidence="3" id="KW-0238">DNA-binding</keyword>
<evidence type="ECO:0000313" key="8">
    <source>
        <dbReference type="EMBL" id="SPO38101.1"/>
    </source>
</evidence>
<feature type="compositionally biased region" description="Low complexity" evidence="6">
    <location>
        <begin position="828"/>
        <end position="843"/>
    </location>
</feature>
<evidence type="ECO:0000313" key="9">
    <source>
        <dbReference type="Proteomes" id="UP000323386"/>
    </source>
</evidence>
<evidence type="ECO:0000256" key="1">
    <source>
        <dbReference type="ARBA" id="ARBA00004123"/>
    </source>
</evidence>
<keyword evidence="9" id="KW-1185">Reference proteome</keyword>